<keyword evidence="8" id="KW-1185">Reference proteome</keyword>
<keyword evidence="3 6" id="KW-1133">Transmembrane helix</keyword>
<dbReference type="Proteomes" id="UP000186104">
    <property type="component" value="Chromosome"/>
</dbReference>
<dbReference type="KEGG" id="dtm:BJL86_1065"/>
<dbReference type="RefSeq" id="WP_075844863.1">
    <property type="nucleotide sequence ID" value="NZ_CP015961.1"/>
</dbReference>
<evidence type="ECO:0000256" key="6">
    <source>
        <dbReference type="SAM" id="Phobius"/>
    </source>
</evidence>
<feature type="compositionally biased region" description="Basic and acidic residues" evidence="5">
    <location>
        <begin position="982"/>
        <end position="992"/>
    </location>
</feature>
<dbReference type="EMBL" id="CP015961">
    <property type="protein sequence ID" value="ANI91858.1"/>
    <property type="molecule type" value="Genomic_DNA"/>
</dbReference>
<dbReference type="STRING" id="499555.BJL86_1065"/>
<feature type="region of interest" description="Disordered" evidence="5">
    <location>
        <begin position="823"/>
        <end position="846"/>
    </location>
</feature>
<evidence type="ECO:0000313" key="8">
    <source>
        <dbReference type="Proteomes" id="UP000186104"/>
    </source>
</evidence>
<keyword evidence="2 6" id="KW-0812">Transmembrane</keyword>
<name>A0A173LK14_9ACTN</name>
<feature type="transmembrane region" description="Helical" evidence="6">
    <location>
        <begin position="122"/>
        <end position="141"/>
    </location>
</feature>
<accession>A0A173LK14</accession>
<dbReference type="NCBIfam" id="NF000825">
    <property type="entry name" value="PRK00068.1"/>
    <property type="match status" value="1"/>
</dbReference>
<evidence type="ECO:0000256" key="2">
    <source>
        <dbReference type="ARBA" id="ARBA00022692"/>
    </source>
</evidence>
<dbReference type="OrthoDB" id="9763654at2"/>
<gene>
    <name evidence="7" type="ORF">BJL86_1065</name>
</gene>
<feature type="transmembrane region" description="Helical" evidence="6">
    <location>
        <begin position="27"/>
        <end position="45"/>
    </location>
</feature>
<dbReference type="GO" id="GO:0005576">
    <property type="term" value="C:extracellular region"/>
    <property type="evidence" value="ECO:0007669"/>
    <property type="project" value="TreeGrafter"/>
</dbReference>
<feature type="compositionally biased region" description="Polar residues" evidence="5">
    <location>
        <begin position="745"/>
        <end position="758"/>
    </location>
</feature>
<evidence type="ECO:0000256" key="5">
    <source>
        <dbReference type="SAM" id="MobiDB-lite"/>
    </source>
</evidence>
<keyword evidence="1" id="KW-1003">Cell membrane</keyword>
<reference evidence="7 8" key="1">
    <citation type="submission" date="2016-06" db="EMBL/GenBank/DDBJ databases">
        <title>Complete genome sequence of a saline-alkali tolerant type strain Dietzia timorensis ID05-A0528T.</title>
        <authorList>
            <person name="Wu X."/>
        </authorList>
    </citation>
    <scope>NUCLEOTIDE SEQUENCE [LARGE SCALE GENOMIC DNA]</scope>
    <source>
        <strain evidence="7 8">ID05-A0528</strain>
    </source>
</reference>
<feature type="transmembrane region" description="Helical" evidence="6">
    <location>
        <begin position="179"/>
        <end position="201"/>
    </location>
</feature>
<organism evidence="7 8">
    <name type="scientific">Dietzia timorensis</name>
    <dbReference type="NCBI Taxonomy" id="499555"/>
    <lineage>
        <taxon>Bacteria</taxon>
        <taxon>Bacillati</taxon>
        <taxon>Actinomycetota</taxon>
        <taxon>Actinomycetes</taxon>
        <taxon>Mycobacteriales</taxon>
        <taxon>Dietziaceae</taxon>
        <taxon>Dietzia</taxon>
    </lineage>
</organism>
<dbReference type="PANTHER" id="PTHR39344:SF1">
    <property type="entry name" value="UPF0182 PROTEIN SLL1060"/>
    <property type="match status" value="1"/>
</dbReference>
<dbReference type="Pfam" id="PF03699">
    <property type="entry name" value="UPF0182"/>
    <property type="match status" value="1"/>
</dbReference>
<feature type="region of interest" description="Disordered" evidence="5">
    <location>
        <begin position="736"/>
        <end position="770"/>
    </location>
</feature>
<evidence type="ECO:0000256" key="3">
    <source>
        <dbReference type="ARBA" id="ARBA00022989"/>
    </source>
</evidence>
<feature type="transmembrane region" description="Helical" evidence="6">
    <location>
        <begin position="267"/>
        <end position="286"/>
    </location>
</feature>
<evidence type="ECO:0000256" key="1">
    <source>
        <dbReference type="ARBA" id="ARBA00022475"/>
    </source>
</evidence>
<feature type="transmembrane region" description="Helical" evidence="6">
    <location>
        <begin position="293"/>
        <end position="313"/>
    </location>
</feature>
<dbReference type="AlphaFoldDB" id="A0A173LK14"/>
<keyword evidence="4 6" id="KW-0472">Membrane</keyword>
<dbReference type="PANTHER" id="PTHR39344">
    <property type="entry name" value="UPF0182 PROTEIN SLL1060"/>
    <property type="match status" value="1"/>
</dbReference>
<feature type="transmembrane region" description="Helical" evidence="6">
    <location>
        <begin position="221"/>
        <end position="238"/>
    </location>
</feature>
<protein>
    <submittedName>
        <fullName evidence="7">UPF0182 protein</fullName>
    </submittedName>
</protein>
<evidence type="ECO:0000313" key="7">
    <source>
        <dbReference type="EMBL" id="ANI91858.1"/>
    </source>
</evidence>
<evidence type="ECO:0000256" key="4">
    <source>
        <dbReference type="ARBA" id="ARBA00023136"/>
    </source>
</evidence>
<feature type="transmembrane region" description="Helical" evidence="6">
    <location>
        <begin position="72"/>
        <end position="94"/>
    </location>
</feature>
<proteinExistence type="predicted"/>
<feature type="compositionally biased region" description="Low complexity" evidence="5">
    <location>
        <begin position="957"/>
        <end position="972"/>
    </location>
</feature>
<dbReference type="GO" id="GO:0016020">
    <property type="term" value="C:membrane"/>
    <property type="evidence" value="ECO:0007669"/>
    <property type="project" value="InterPro"/>
</dbReference>
<feature type="region of interest" description="Disordered" evidence="5">
    <location>
        <begin position="923"/>
        <end position="1002"/>
    </location>
</feature>
<sequence>MRFGNTDSPRGPVGPRQGAPLTGRSKTILGVVVALLVLIQVVPRLNNTYTEFLWFGSLDATQVFRTEILTRIALFFIVAILVAGAMIGSATIAYRKRPVLVRGPGQEALARYQNAVESGSKWMLAVPPVLIGLLAGLFAQAEWQTAIAFFNSTPFGVTDPQFGMDISFYAFQLGFWRFVLTWVMVLIVLALLTGALTHYVFGGIRIGAKDGVFSKAARIQLAILAGMFVLAKAVAYWFDRYELMYSEGQTFTGAGYTDVNAVMPAKIFLFAVSILCAIAFFAVVVFKDLRIPAIATVLLIFSAGVVGSAYPLLVEQFSVNPNRAEKEREYIERNIAATRDAFGVGPDKVNYDYEWGQPAANPEEASETNATLENIRVLDPTVLSPTFTQQQQLRNFFGFPDELSIDRYNVDGEMQDYVVGAREINPNTLRENQQDWINRRTVYTHGTGLVMAPADRVNELADDAGSDSGGFPSYTTLDVAGREGANPPAQVEQPRIYYGPLVGSVDDDYAIVNASGDPREYDTDTERYTYSGDGGVQIGGLLNRLAFSLRFTERNILFSDLIDGDSKVVFDRDPMERVEKVAPWLTTDEKTYPTIVDGRVKWIVDGYTTLDSYPYGQRVALGEPDRDPNTGAVLGTNEVSYARNSVKAVVDAYDGSVDLYEMDENDPVLKTWSKAFPGLVKPHSEMSEELLEHVRYPEDLFNTQRQLIAKYHVSDPSQFFTNDAFWSIPADLSSRGDQRAAQNAAAPQSPTAATNNDGPTGGIEATDDFVPQPSSYVVAADPKTGEPSFQLQSVFRGFQREIFAAHMTASSDPNNYGELTVRAQGPSPEPRVGPTQAQNSMLSAPRVAEDRRLWTQTARITEGNMLSLALDDGSVMYVVPIYAQRNTGDGEETSFPRLLRVMMFYDDQVGYGRSVYEALQQVNIDSSPRETGTAADGEMPTDTETRPADESSDDAGTSEGSAPSTPSPSAGQAGAGQAGAVRELEDALKQVEDAQSGGDLGDLGEALDALQQAVDAYNAAGGN</sequence>
<dbReference type="InterPro" id="IPR005372">
    <property type="entry name" value="UPF0182"/>
</dbReference>